<dbReference type="PANTHER" id="PTHR32194:SF2">
    <property type="entry name" value="PROTEASOME SUBUNIT BETA TYPE-1"/>
    <property type="match status" value="1"/>
</dbReference>
<dbReference type="EMBL" id="UYSU01039927">
    <property type="protein sequence ID" value="VDM01806.1"/>
    <property type="molecule type" value="Genomic_DNA"/>
</dbReference>
<dbReference type="WBParaSite" id="SSLN_0001599901-mRNA-1">
    <property type="protein sequence ID" value="SSLN_0001599901-mRNA-1"/>
    <property type="gene ID" value="SSLN_0001599901"/>
</dbReference>
<evidence type="ECO:0000256" key="4">
    <source>
        <dbReference type="ARBA" id="ARBA00023242"/>
    </source>
</evidence>
<comment type="subunit">
    <text evidence="1">The 26S proteasome consists of a 20S proteasome core and two 19S regulatory subunits. The 20S proteasome core is a barrel-shaped complex made of 28 subunits that are arranged in four stacked rings. The two outer rings are each formed by seven alpha subunits, and the two inner rings are formed by seven beta subunits. The proteolytic activity is exerted by three beta-subunits PSMB5, PSMB6 and PSMB7.</text>
</comment>
<dbReference type="FunFam" id="3.60.20.10:FF:000008">
    <property type="entry name" value="Proteasome subunit beta type-4"/>
    <property type="match status" value="1"/>
</dbReference>
<dbReference type="GO" id="GO:0005737">
    <property type="term" value="C:cytoplasm"/>
    <property type="evidence" value="ECO:0007669"/>
    <property type="project" value="UniProtKB-SubCell"/>
</dbReference>
<sequence>MECLIGIKFDDFVILASDSRINQSIITLKQDVDKMFKLSNRVLMSVCGEAGDTVQFAEYIQQNMQLYEMRNGYELSPSAAANFTRRNLAEALRSRHPYMVNLLIAGYNSKTGPELYYMDYLASMVKVPYAVHGHGGFVTLGILDSKYDAKMTEANAVHLLKACVDELQKRFVITQDRFVVRVVDKDGVRQLPDIV</sequence>
<dbReference type="EMBL" id="GEEE01007396">
    <property type="protein sequence ID" value="JAP55829.1"/>
    <property type="molecule type" value="Transcribed_RNA"/>
</dbReference>
<evidence type="ECO:0000313" key="7">
    <source>
        <dbReference type="EMBL" id="JAP55829.1"/>
    </source>
</evidence>
<comment type="similarity">
    <text evidence="6">Belongs to the peptidase T1B family.</text>
</comment>
<dbReference type="SUPFAM" id="SSF56235">
    <property type="entry name" value="N-terminal nucleophile aminohydrolases (Ntn hydrolases)"/>
    <property type="match status" value="1"/>
</dbReference>
<dbReference type="PANTHER" id="PTHR32194">
    <property type="entry name" value="METALLOPROTEASE TLDD"/>
    <property type="match status" value="1"/>
</dbReference>
<reference evidence="8 9" key="3">
    <citation type="submission" date="2018-11" db="EMBL/GenBank/DDBJ databases">
        <authorList>
            <consortium name="Pathogen Informatics"/>
        </authorList>
    </citation>
    <scope>NUCLEOTIDE SEQUENCE [LARGE SCALE GENOMIC DNA]</scope>
    <source>
        <strain evidence="8 9">NST_G2</strain>
    </source>
</reference>
<dbReference type="GO" id="GO:0010498">
    <property type="term" value="P:proteasomal protein catabolic process"/>
    <property type="evidence" value="ECO:0007669"/>
    <property type="project" value="InterPro"/>
</dbReference>
<protein>
    <recommendedName>
        <fullName evidence="6">Proteasome subunit beta</fullName>
    </recommendedName>
</protein>
<keyword evidence="9" id="KW-1185">Reference proteome</keyword>
<reference evidence="7" key="1">
    <citation type="submission" date="2016-01" db="EMBL/GenBank/DDBJ databases">
        <title>Reference transcriptome for the parasite Schistocephalus solidus: insights into the molecular evolution of parasitism.</title>
        <authorList>
            <person name="Hebert F.O."/>
            <person name="Grambauer S."/>
            <person name="Barber I."/>
            <person name="Landry C.R."/>
            <person name="Aubin-Horth N."/>
        </authorList>
    </citation>
    <scope>NUCLEOTIDE SEQUENCE</scope>
</reference>
<dbReference type="Pfam" id="PF00227">
    <property type="entry name" value="Proteasome"/>
    <property type="match status" value="1"/>
</dbReference>
<keyword evidence="3 6" id="KW-0647">Proteasome</keyword>
<keyword evidence="2 6" id="KW-0963">Cytoplasm</keyword>
<evidence type="ECO:0000256" key="3">
    <source>
        <dbReference type="ARBA" id="ARBA00022942"/>
    </source>
</evidence>
<evidence type="ECO:0000313" key="9">
    <source>
        <dbReference type="Proteomes" id="UP000275846"/>
    </source>
</evidence>
<comment type="function">
    <text evidence="5">Non-catalytic component of the 20S core proteasome complex involved in the proteolytic degradation of most intracellular proteins. This complex plays numerous essential roles within the cell by associating with different regulatory particles. Associated with two 19S regulatory particles, forms the 26S proteasome and thus participates in the ATP-dependent degradation of ubiquitinated proteins. The 26S proteasome plays a key role in the maintenance of protein homeostasis by removing misfolded or damaged proteins that could impair cellular functions, and by removing proteins whose functions are no longer required. Associated with the PA200 or PA28, the 20S proteasome mediates ubiquitin-independent protein degradation. This type of proteolysis is required in several pathways including spermatogenesis (20S-PA200 complex) or generation of a subset of MHC class I-presented antigenic peptides (20S-PA28 complex).</text>
</comment>
<comment type="subunit">
    <text evidence="6">Component of the proteasome complex.</text>
</comment>
<dbReference type="OrthoDB" id="268428at2759"/>
<proteinExistence type="inferred from homology"/>
<dbReference type="GO" id="GO:0005839">
    <property type="term" value="C:proteasome core complex"/>
    <property type="evidence" value="ECO:0007669"/>
    <property type="project" value="InterPro"/>
</dbReference>
<dbReference type="STRING" id="70667.A0A0X3PVZ5"/>
<dbReference type="InterPro" id="IPR016050">
    <property type="entry name" value="Proteasome_bsu_CS"/>
</dbReference>
<dbReference type="AlphaFoldDB" id="A0A0X3PVZ5"/>
<evidence type="ECO:0000313" key="10">
    <source>
        <dbReference type="WBParaSite" id="SSLN_0001599901-mRNA-1"/>
    </source>
</evidence>
<accession>A0A0X3PVZ5</accession>
<dbReference type="InterPro" id="IPR035206">
    <property type="entry name" value="Proteasome_beta2"/>
</dbReference>
<dbReference type="InterPro" id="IPR029055">
    <property type="entry name" value="Ntn_hydrolases_N"/>
</dbReference>
<gene>
    <name evidence="7" type="primary">PSB2</name>
    <name evidence="8" type="ORF">SSLN_LOCUS15420</name>
    <name evidence="7" type="ORF">TR101101</name>
</gene>
<organism evidence="7">
    <name type="scientific">Schistocephalus solidus</name>
    <name type="common">Tapeworm</name>
    <dbReference type="NCBI Taxonomy" id="70667"/>
    <lineage>
        <taxon>Eukaryota</taxon>
        <taxon>Metazoa</taxon>
        <taxon>Spiralia</taxon>
        <taxon>Lophotrochozoa</taxon>
        <taxon>Platyhelminthes</taxon>
        <taxon>Cestoda</taxon>
        <taxon>Eucestoda</taxon>
        <taxon>Diphyllobothriidea</taxon>
        <taxon>Diphyllobothriidae</taxon>
        <taxon>Schistocephalus</taxon>
    </lineage>
</organism>
<dbReference type="PROSITE" id="PS51476">
    <property type="entry name" value="PROTEASOME_BETA_2"/>
    <property type="match status" value="1"/>
</dbReference>
<evidence type="ECO:0000256" key="5">
    <source>
        <dbReference type="ARBA" id="ARBA00049625"/>
    </source>
</evidence>
<evidence type="ECO:0000313" key="8">
    <source>
        <dbReference type="EMBL" id="VDM01806.1"/>
    </source>
</evidence>
<evidence type="ECO:0000256" key="1">
    <source>
        <dbReference type="ARBA" id="ARBA00011656"/>
    </source>
</evidence>
<dbReference type="PROSITE" id="PS00854">
    <property type="entry name" value="PROTEASOME_BETA_1"/>
    <property type="match status" value="1"/>
</dbReference>
<dbReference type="Proteomes" id="UP000275846">
    <property type="component" value="Unassembled WGS sequence"/>
</dbReference>
<name>A0A0X3PVZ5_SCHSO</name>
<dbReference type="InterPro" id="IPR001353">
    <property type="entry name" value="Proteasome_sua/b"/>
</dbReference>
<reference evidence="10" key="2">
    <citation type="submission" date="2016-06" db="UniProtKB">
        <authorList>
            <consortium name="WormBaseParasite"/>
        </authorList>
    </citation>
    <scope>IDENTIFICATION</scope>
</reference>
<dbReference type="GO" id="GO:0005634">
    <property type="term" value="C:nucleus"/>
    <property type="evidence" value="ECO:0007669"/>
    <property type="project" value="UniProtKB-SubCell"/>
</dbReference>
<dbReference type="CDD" id="cd03758">
    <property type="entry name" value="proteasome_beta_type_2"/>
    <property type="match status" value="1"/>
</dbReference>
<evidence type="ECO:0000256" key="2">
    <source>
        <dbReference type="ARBA" id="ARBA00022490"/>
    </source>
</evidence>
<evidence type="ECO:0000256" key="6">
    <source>
        <dbReference type="RuleBase" id="RU004203"/>
    </source>
</evidence>
<comment type="subcellular location">
    <subcellularLocation>
        <location evidence="6">Cytoplasm</location>
    </subcellularLocation>
    <subcellularLocation>
        <location evidence="6">Nucleus</location>
    </subcellularLocation>
</comment>
<keyword evidence="4 6" id="KW-0539">Nucleus</keyword>
<dbReference type="InterPro" id="IPR023333">
    <property type="entry name" value="Proteasome_suB-type"/>
</dbReference>
<comment type="function">
    <text evidence="6">Component of the proteasome, a multicatalytic proteinase complex which is characterized by its ability to cleave peptides with Arg, Phe, Tyr, Leu, and Glu adjacent to the leaving group at neutral or slightly basic pH. The proteasome has an ATP-dependent proteolytic activity.</text>
</comment>
<dbReference type="Gene3D" id="3.60.20.10">
    <property type="entry name" value="Glutamine Phosphoribosylpyrophosphate, subunit 1, domain 1"/>
    <property type="match status" value="1"/>
</dbReference>